<evidence type="ECO:0000256" key="1">
    <source>
        <dbReference type="ARBA" id="ARBA00023015"/>
    </source>
</evidence>
<evidence type="ECO:0000259" key="5">
    <source>
        <dbReference type="PROSITE" id="PS50977"/>
    </source>
</evidence>
<dbReference type="GO" id="GO:0003700">
    <property type="term" value="F:DNA-binding transcription factor activity"/>
    <property type="evidence" value="ECO:0007669"/>
    <property type="project" value="TreeGrafter"/>
</dbReference>
<dbReference type="SUPFAM" id="SSF46689">
    <property type="entry name" value="Homeodomain-like"/>
    <property type="match status" value="1"/>
</dbReference>
<dbReference type="Pfam" id="PF00440">
    <property type="entry name" value="TetR_N"/>
    <property type="match status" value="1"/>
</dbReference>
<dbReference type="GO" id="GO:0000976">
    <property type="term" value="F:transcription cis-regulatory region binding"/>
    <property type="evidence" value="ECO:0007669"/>
    <property type="project" value="TreeGrafter"/>
</dbReference>
<dbReference type="InterPro" id="IPR050109">
    <property type="entry name" value="HTH-type_TetR-like_transc_reg"/>
</dbReference>
<dbReference type="InterPro" id="IPR009057">
    <property type="entry name" value="Homeodomain-like_sf"/>
</dbReference>
<accession>A0A1S1MAB0</accession>
<keyword evidence="7" id="KW-1185">Reference proteome</keyword>
<gene>
    <name evidence="6" type="ORF">BKG84_06990</name>
</gene>
<feature type="domain" description="HTH tetR-type" evidence="5">
    <location>
        <begin position="8"/>
        <end position="68"/>
    </location>
</feature>
<dbReference type="Gene3D" id="1.10.357.10">
    <property type="entry name" value="Tetracycline Repressor, domain 2"/>
    <property type="match status" value="1"/>
</dbReference>
<comment type="caution">
    <text evidence="6">The sequence shown here is derived from an EMBL/GenBank/DDBJ whole genome shotgun (WGS) entry which is preliminary data.</text>
</comment>
<keyword evidence="1" id="KW-0805">Transcription regulation</keyword>
<evidence type="ECO:0000256" key="3">
    <source>
        <dbReference type="ARBA" id="ARBA00023163"/>
    </source>
</evidence>
<dbReference type="PANTHER" id="PTHR30055:SF234">
    <property type="entry name" value="HTH-TYPE TRANSCRIPTIONAL REGULATOR BETI"/>
    <property type="match status" value="1"/>
</dbReference>
<evidence type="ECO:0000313" key="7">
    <source>
        <dbReference type="Proteomes" id="UP000179441"/>
    </source>
</evidence>
<proteinExistence type="predicted"/>
<sequence length="207" mass="22128">MTRAESQAQTRQELLDAAARMFLEGGYHATSIAAIAAEAGRTIGAVYSNFESKEVLCLEVLKSRYAAEATSLMAALVATDGSLEERLAAISTWWSILSGDFPLSVLAAEYTVSTLRNPDQRQANMEAVDRFLEWGRVLMEEQPEGESVSDTDLDDAVLTACAMGIGLAAGQAMGMLDAERSAALLVSTVRLYLNAQPNSSGPELSIT</sequence>
<evidence type="ECO:0000256" key="4">
    <source>
        <dbReference type="PROSITE-ProRule" id="PRU00335"/>
    </source>
</evidence>
<dbReference type="Proteomes" id="UP000179441">
    <property type="component" value="Unassembled WGS sequence"/>
</dbReference>
<keyword evidence="2 4" id="KW-0238">DNA-binding</keyword>
<evidence type="ECO:0000313" key="6">
    <source>
        <dbReference type="EMBL" id="OHU80551.1"/>
    </source>
</evidence>
<dbReference type="PROSITE" id="PS50977">
    <property type="entry name" value="HTH_TETR_2"/>
    <property type="match status" value="1"/>
</dbReference>
<dbReference type="InterPro" id="IPR001647">
    <property type="entry name" value="HTH_TetR"/>
</dbReference>
<dbReference type="AlphaFoldDB" id="A0A1S1MAB0"/>
<organism evidence="6 7">
    <name type="scientific">Mycobacteroides chelonae</name>
    <name type="common">Mycobacterium chelonae</name>
    <dbReference type="NCBI Taxonomy" id="1774"/>
    <lineage>
        <taxon>Bacteria</taxon>
        <taxon>Bacillati</taxon>
        <taxon>Actinomycetota</taxon>
        <taxon>Actinomycetes</taxon>
        <taxon>Mycobacteriales</taxon>
        <taxon>Mycobacteriaceae</taxon>
        <taxon>Mycobacteroides</taxon>
    </lineage>
</organism>
<reference evidence="6 7" key="1">
    <citation type="submission" date="2016-10" db="EMBL/GenBank/DDBJ databases">
        <title>Evaluation of Human, Veterinary and Environmental Mycobacterium chelonae Isolates by Core Genome Phylogenomic Analysis, Targeted Gene Comparison, and Anti-microbial Susceptibility Patterns: A Tale of Mistaken Identities.</title>
        <authorList>
            <person name="Fogelson S.B."/>
            <person name="Camus A.C."/>
            <person name="Lorenz W."/>
            <person name="Vasireddy R."/>
            <person name="Vasireddy S."/>
            <person name="Smith T."/>
            <person name="Brown-Elliott B.A."/>
            <person name="Wallace R.J.Jr."/>
            <person name="Hasan N.A."/>
            <person name="Reischl U."/>
            <person name="Sanchez S."/>
        </authorList>
    </citation>
    <scope>NUCLEOTIDE SEQUENCE [LARGE SCALE GENOMIC DNA]</scope>
    <source>
        <strain evidence="6 7">15518</strain>
    </source>
</reference>
<keyword evidence="3" id="KW-0804">Transcription</keyword>
<evidence type="ECO:0000256" key="2">
    <source>
        <dbReference type="ARBA" id="ARBA00023125"/>
    </source>
</evidence>
<protein>
    <recommendedName>
        <fullName evidence="5">HTH tetR-type domain-containing protein</fullName>
    </recommendedName>
</protein>
<dbReference type="PRINTS" id="PR00455">
    <property type="entry name" value="HTHTETR"/>
</dbReference>
<feature type="DNA-binding region" description="H-T-H motif" evidence="4">
    <location>
        <begin position="31"/>
        <end position="50"/>
    </location>
</feature>
<dbReference type="PANTHER" id="PTHR30055">
    <property type="entry name" value="HTH-TYPE TRANSCRIPTIONAL REGULATOR RUTR"/>
    <property type="match status" value="1"/>
</dbReference>
<dbReference type="EMBL" id="MLIS01000001">
    <property type="protein sequence ID" value="OHU80551.1"/>
    <property type="molecule type" value="Genomic_DNA"/>
</dbReference>
<name>A0A1S1MAB0_MYCCH</name>